<accession>A0A1M6V815</accession>
<dbReference type="RefSeq" id="WP_073304647.1">
    <property type="nucleotide sequence ID" value="NZ_FRAW01000017.1"/>
</dbReference>
<evidence type="ECO:0000256" key="1">
    <source>
        <dbReference type="SAM" id="SignalP"/>
    </source>
</evidence>
<organism evidence="2 3">
    <name type="scientific">Fibrobacter intestinalis</name>
    <dbReference type="NCBI Taxonomy" id="28122"/>
    <lineage>
        <taxon>Bacteria</taxon>
        <taxon>Pseudomonadati</taxon>
        <taxon>Fibrobacterota</taxon>
        <taxon>Fibrobacteria</taxon>
        <taxon>Fibrobacterales</taxon>
        <taxon>Fibrobacteraceae</taxon>
        <taxon>Fibrobacter</taxon>
    </lineage>
</organism>
<feature type="chain" id="PRO_5012274501" description="Lipoprotein" evidence="1">
    <location>
        <begin position="26"/>
        <end position="142"/>
    </location>
</feature>
<keyword evidence="3" id="KW-1185">Reference proteome</keyword>
<dbReference type="PROSITE" id="PS51257">
    <property type="entry name" value="PROKAR_LIPOPROTEIN"/>
    <property type="match status" value="1"/>
</dbReference>
<evidence type="ECO:0000313" key="2">
    <source>
        <dbReference type="EMBL" id="SHK77619.1"/>
    </source>
</evidence>
<evidence type="ECO:0000313" key="3">
    <source>
        <dbReference type="Proteomes" id="UP000184275"/>
    </source>
</evidence>
<protein>
    <recommendedName>
        <fullName evidence="4">Lipoprotein</fullName>
    </recommendedName>
</protein>
<name>A0A1M6V815_9BACT</name>
<reference evidence="3" key="1">
    <citation type="submission" date="2016-11" db="EMBL/GenBank/DDBJ databases">
        <authorList>
            <person name="Varghese N."/>
            <person name="Submissions S."/>
        </authorList>
    </citation>
    <scope>NUCLEOTIDE SEQUENCE [LARGE SCALE GENOMIC DNA]</scope>
    <source>
        <strain evidence="3">UWOS</strain>
    </source>
</reference>
<dbReference type="Proteomes" id="UP000184275">
    <property type="component" value="Unassembled WGS sequence"/>
</dbReference>
<feature type="signal peptide" evidence="1">
    <location>
        <begin position="1"/>
        <end position="25"/>
    </location>
</feature>
<sequence length="142" mass="16201">MPIFQKSISLLLLPVSILLSGCSDLSSESTQATIVPGEDFAIIDAYYNSSYYSNFTLVVKNMQNRALPHFYMDYFIFCEADNYKDYGTTSFSLNSNEQETTDFYLRSESRPCTFTITAIRPYSLSDSEYNDWTGNYVIPIGE</sequence>
<dbReference type="AlphaFoldDB" id="A0A1M6V815"/>
<dbReference type="EMBL" id="FRAW01000017">
    <property type="protein sequence ID" value="SHK77619.1"/>
    <property type="molecule type" value="Genomic_DNA"/>
</dbReference>
<evidence type="ECO:0008006" key="4">
    <source>
        <dbReference type="Google" id="ProtNLM"/>
    </source>
</evidence>
<gene>
    <name evidence="2" type="ORF">SAMN05720469_11731</name>
</gene>
<keyword evidence="1" id="KW-0732">Signal</keyword>
<proteinExistence type="predicted"/>